<proteinExistence type="predicted"/>
<name>A0A9X2NI25_9PSEU</name>
<dbReference type="RefSeq" id="WP_257924385.1">
    <property type="nucleotide sequence ID" value="NZ_JAMXQV010000021.1"/>
</dbReference>
<protein>
    <submittedName>
        <fullName evidence="1">Phage tail protein</fullName>
    </submittedName>
</protein>
<sequence>MTSGVASQSQVVTAASFVVEFTGSPIGRMAFSELGGITSKVASQEYIFSDATGKVNHTKQFGKTEPPTITLKRGLDQAGSNAILAWHAFARGGDTRARCPGTLTVFDAGGTQQAMYLLEGAWVSEVNITSVKAGTSDVAMIECKITCESISGRGNG</sequence>
<dbReference type="GO" id="GO:0005198">
    <property type="term" value="F:structural molecule activity"/>
    <property type="evidence" value="ECO:0007669"/>
    <property type="project" value="InterPro"/>
</dbReference>
<dbReference type="EMBL" id="JAMXQV010000021">
    <property type="protein sequence ID" value="MCR6487821.1"/>
    <property type="molecule type" value="Genomic_DNA"/>
</dbReference>
<dbReference type="Pfam" id="PF06841">
    <property type="entry name" value="Phage_T4_gp19"/>
    <property type="match status" value="1"/>
</dbReference>
<dbReference type="AlphaFoldDB" id="A0A9X2NI25"/>
<reference evidence="1" key="1">
    <citation type="submission" date="2022-06" db="EMBL/GenBank/DDBJ databases">
        <title>Amycolatopsis iheyaensis sp. nov., a new species of the genus Amycolatopsis isolated from soil in Iheya island, Japan.</title>
        <authorList>
            <person name="Ngamcharungchit C."/>
            <person name="Kanto H."/>
            <person name="Take A."/>
            <person name="Intra B."/>
            <person name="Matsumoto A."/>
            <person name="Panbangred W."/>
            <person name="Inahashi Y."/>
        </authorList>
    </citation>
    <scope>NUCLEOTIDE SEQUENCE</scope>
    <source>
        <strain evidence="1">OK19-0408</strain>
    </source>
</reference>
<gene>
    <name evidence="1" type="ORF">M8542_33845</name>
</gene>
<organism evidence="1 2">
    <name type="scientific">Amycolatopsis iheyensis</name>
    <dbReference type="NCBI Taxonomy" id="2945988"/>
    <lineage>
        <taxon>Bacteria</taxon>
        <taxon>Bacillati</taxon>
        <taxon>Actinomycetota</taxon>
        <taxon>Actinomycetes</taxon>
        <taxon>Pseudonocardiales</taxon>
        <taxon>Pseudonocardiaceae</taxon>
        <taxon>Amycolatopsis</taxon>
    </lineage>
</organism>
<evidence type="ECO:0000313" key="1">
    <source>
        <dbReference type="EMBL" id="MCR6487821.1"/>
    </source>
</evidence>
<accession>A0A9X2NI25</accession>
<evidence type="ECO:0000313" key="2">
    <source>
        <dbReference type="Proteomes" id="UP001144096"/>
    </source>
</evidence>
<comment type="caution">
    <text evidence="1">The sequence shown here is derived from an EMBL/GenBank/DDBJ whole genome shotgun (WGS) entry which is preliminary data.</text>
</comment>
<keyword evidence="2" id="KW-1185">Reference proteome</keyword>
<dbReference type="Proteomes" id="UP001144096">
    <property type="component" value="Unassembled WGS sequence"/>
</dbReference>
<dbReference type="InterPro" id="IPR010667">
    <property type="entry name" value="Phage_T4_Gp19"/>
</dbReference>